<dbReference type="InterPro" id="IPR008979">
    <property type="entry name" value="Galactose-bd-like_sf"/>
</dbReference>
<feature type="region of interest" description="Disordered" evidence="1">
    <location>
        <begin position="1312"/>
        <end position="1339"/>
    </location>
</feature>
<dbReference type="SUPFAM" id="SSF52266">
    <property type="entry name" value="SGNH hydrolase"/>
    <property type="match status" value="1"/>
</dbReference>
<dbReference type="STRING" id="667015.Bacsa_3004"/>
<dbReference type="HOGENOM" id="CLU_003772_1_0_10"/>
<dbReference type="PANTHER" id="PTHR36848">
    <property type="entry name" value="DNA-BINDING PROTEIN (PUTATIVE SECRETED PROTEIN)-RELATED"/>
    <property type="match status" value="1"/>
</dbReference>
<dbReference type="EMBL" id="CP002530">
    <property type="protein sequence ID" value="ADY37533.1"/>
    <property type="molecule type" value="Genomic_DNA"/>
</dbReference>
<dbReference type="CDD" id="cd01821">
    <property type="entry name" value="Rhamnogalacturan_acetylesterase_like"/>
    <property type="match status" value="1"/>
</dbReference>
<feature type="compositionally biased region" description="Basic and acidic residues" evidence="1">
    <location>
        <begin position="1315"/>
        <end position="1325"/>
    </location>
</feature>
<dbReference type="InterPro" id="IPR013830">
    <property type="entry name" value="SGNH_hydro"/>
</dbReference>
<dbReference type="GO" id="GO:0016788">
    <property type="term" value="F:hydrolase activity, acting on ester bonds"/>
    <property type="evidence" value="ECO:0007669"/>
    <property type="project" value="UniProtKB-ARBA"/>
</dbReference>
<dbReference type="InterPro" id="IPR037459">
    <property type="entry name" value="RhgT-like"/>
</dbReference>
<feature type="signal peptide" evidence="2">
    <location>
        <begin position="1"/>
        <end position="19"/>
    </location>
</feature>
<dbReference type="eggNOG" id="COG3250">
    <property type="taxonomic scope" value="Bacteria"/>
</dbReference>
<gene>
    <name evidence="4" type="ordered locus">Bacsa_3004</name>
</gene>
<protein>
    <submittedName>
        <fullName evidence="4">Lipolytic protein G-D-S-L family</fullName>
    </submittedName>
</protein>
<sequence>MKKNNLLWAFLLLGGIAQAQDWPEVLPEARPGSRWWWLGSAVDEKNLSYNLAEYGSAGLGSLEITPIYGVQGNDKNDIDFLSPKWMEMLRYTQAEGKKNGIDIDMNTGTGWPFGGPEVTIEEAASKALFETWQADGGKKVTLDIRISDPKEAKRQKGIARLNRLMAYDGKGTCLDLTSKVSDGKLVWDAPEGEWELVALFIGKTLQKVKRAAPGGEGYVMDHLNPQAVKDYFSKFDHAFEGSQASYPRSFFNDSYEVYGADWTPSLLEEFEKRRGYKLEEHFPEFLDTIRPETTRRIVSDYRETMGEMLIDNFTVPWTQWAHSHGSTTRNQAHGSPANLIDTYASVDIPEIEGFGLTDFHIKGLRKDSLTRPNFSDISMLKYASSAAHISGKPYVSSETFTWLTDHFRTSLSQCKPDMDLMFVSGVNHMFFHGTPYSPQEAAWPGWRFYASINMSPTNTIWRDAPAFFQYITRCQSFLQMGQPDNDFLVYLPIYDIWDELPGRMVMFDIHKMDRYAPKFIKTIQTIIAGGFDVDYISDAFIKTTRCENTELVTSGGTHYKALVVPAARLMPAATLKKLVSLARQGATVVFVDQYPEDVPGYSQLEKNRKAFASVLAELPETASFDETQDYPIGKGRIIIGSDYHQVLEATGTPAEEMKTRYGLQFIRRANPTGHHYFISCLQSKDVDAWIPLNVGEPSAMLFNPMNGEKGLAQTRMKDGRLEIRLQLKSGESIIVQTFEKKPEGQTAWKYIEEQPLSLSLDHGWKLTFIESTPAIEGEFDIDTPTSWTELEHPDAKTNMGTGRYTLTIDRPTLKADDWILDLGDVRESARVRINGNDAGTAWAVPFRLSIGKWLKPGKNTIEIEVTNLPCNRISEMDRQGVKWRIFKEINMVKLNYKKGDYSHLEPMPSGLNGNVRLIPVNYASETAPATNGTAQDYCFQFNPSGKASDGCISITSESVYPGADGFGYDLLPAPESKSNQPFFFSVNVPDGNYRVTVTLGSKKQAGVTTVRGESRRLFLENIATRKGEFKTYSFTINKRNTLISGKEKVQIKKREQGKLNWDDKLTFEFNGSAPCLARLEIERIENVPTVFLAGNSTVVDQDNEPWASWGQMIPRFFDERICFANYAESGERADTFIKAGRLKKALSQMKPGDYMFIEFGHNDQKLKGAGKGAYYFFATQLKTFVDEVRSKGGIPIFVTPTQRRSFDENGKIKETHEDYPDAMRWVAGRENVPVLELHDMTRTFYETLGVENSKKAFVHYPAGTYPGQDRELADNTHFNPYGAYEIAKCVIEGMKQLDLPLTQYLRPDYQSFDPARPDNPDEFKWDNSPFTEIEKPDGN</sequence>
<organism evidence="4 5">
    <name type="scientific">Phocaeicola salanitronis (strain DSM 18170 / JCM 13657 / CCUG 60908 / BL78)</name>
    <name type="common">Bacteroides salanitronis</name>
    <dbReference type="NCBI Taxonomy" id="667015"/>
    <lineage>
        <taxon>Bacteria</taxon>
        <taxon>Pseudomonadati</taxon>
        <taxon>Bacteroidota</taxon>
        <taxon>Bacteroidia</taxon>
        <taxon>Bacteroidales</taxon>
        <taxon>Bacteroidaceae</taxon>
        <taxon>Phocaeicola</taxon>
    </lineage>
</organism>
<dbReference type="Pfam" id="PF17132">
    <property type="entry name" value="Glyco_hydro_106"/>
    <property type="match status" value="2"/>
</dbReference>
<evidence type="ECO:0000259" key="3">
    <source>
        <dbReference type="Pfam" id="PF13472"/>
    </source>
</evidence>
<keyword evidence="2" id="KW-0732">Signal</keyword>
<dbReference type="PANTHER" id="PTHR36848:SF2">
    <property type="entry name" value="SECRETED PROTEIN"/>
    <property type="match status" value="1"/>
</dbReference>
<evidence type="ECO:0000313" key="4">
    <source>
        <dbReference type="EMBL" id="ADY37533.1"/>
    </source>
</evidence>
<feature type="domain" description="SGNH hydrolase-type esterase" evidence="3">
    <location>
        <begin position="1094"/>
        <end position="1243"/>
    </location>
</feature>
<reference evidence="4 5" key="1">
    <citation type="journal article" date="2011" name="Stand. Genomic Sci.">
        <title>Complete genome sequence of Bacteroides salanitronis type strain (BL78).</title>
        <authorList>
            <person name="Gronow S."/>
            <person name="Held B."/>
            <person name="Lucas S."/>
            <person name="Lapidus A."/>
            <person name="Del Rio T.G."/>
            <person name="Nolan M."/>
            <person name="Tice H."/>
            <person name="Deshpande S."/>
            <person name="Cheng J.F."/>
            <person name="Pitluck S."/>
            <person name="Liolios K."/>
            <person name="Pagani I."/>
            <person name="Ivanova N."/>
            <person name="Mavromatis K."/>
            <person name="Pati A."/>
            <person name="Tapia R."/>
            <person name="Han C."/>
            <person name="Goodwin L."/>
            <person name="Chen A."/>
            <person name="Palaniappan K."/>
            <person name="Land M."/>
            <person name="Hauser L."/>
            <person name="Chang Y.J."/>
            <person name="Jeffries C.D."/>
            <person name="Brambilla E.M."/>
            <person name="Rohde M."/>
            <person name="Goker M."/>
            <person name="Detter J.C."/>
            <person name="Woyke T."/>
            <person name="Bristow J."/>
            <person name="Markowitz V."/>
            <person name="Hugenholtz P."/>
            <person name="Kyrpides N.C."/>
            <person name="Klenk H.P."/>
            <person name="Eisen J.A."/>
        </authorList>
    </citation>
    <scope>NUCLEOTIDE SEQUENCE [LARGE SCALE GENOMIC DNA]</scope>
    <source>
        <strain evidence="4 5">DSM 18170</strain>
    </source>
</reference>
<dbReference type="Proteomes" id="UP000007486">
    <property type="component" value="Chromosome"/>
</dbReference>
<evidence type="ECO:0000256" key="2">
    <source>
        <dbReference type="SAM" id="SignalP"/>
    </source>
</evidence>
<dbReference type="Gene3D" id="2.60.120.260">
    <property type="entry name" value="Galactose-binding domain-like"/>
    <property type="match status" value="1"/>
</dbReference>
<dbReference type="Gene3D" id="3.40.50.1110">
    <property type="entry name" value="SGNH hydrolase"/>
    <property type="match status" value="1"/>
</dbReference>
<dbReference type="CDD" id="cd03143">
    <property type="entry name" value="A4_beta-galactosidase_middle_domain"/>
    <property type="match status" value="1"/>
</dbReference>
<name>F0R2J5_PHOSB</name>
<dbReference type="SUPFAM" id="SSF49785">
    <property type="entry name" value="Galactose-binding domain-like"/>
    <property type="match status" value="2"/>
</dbReference>
<dbReference type="KEGG" id="bsa:Bacsa_3004"/>
<proteinExistence type="predicted"/>
<dbReference type="OrthoDB" id="9761519at2"/>
<keyword evidence="5" id="KW-1185">Reference proteome</keyword>
<feature type="chain" id="PRO_5003254791" evidence="2">
    <location>
        <begin position="20"/>
        <end position="1339"/>
    </location>
</feature>
<evidence type="ECO:0000313" key="5">
    <source>
        <dbReference type="Proteomes" id="UP000007486"/>
    </source>
</evidence>
<dbReference type="InterPro" id="IPR053161">
    <property type="entry name" value="Ulvan_degrading_GH"/>
</dbReference>
<dbReference type="eggNOG" id="COG2755">
    <property type="taxonomic scope" value="Bacteria"/>
</dbReference>
<dbReference type="InterPro" id="IPR036514">
    <property type="entry name" value="SGNH_hydro_sf"/>
</dbReference>
<evidence type="ECO:0000256" key="1">
    <source>
        <dbReference type="SAM" id="MobiDB-lite"/>
    </source>
</evidence>
<dbReference type="Pfam" id="PF13472">
    <property type="entry name" value="Lipase_GDSL_2"/>
    <property type="match status" value="1"/>
</dbReference>
<accession>F0R2J5</accession>
<dbReference type="NCBIfam" id="NF045579">
    <property type="entry name" value="rhamnoside_JR"/>
    <property type="match status" value="1"/>
</dbReference>
<dbReference type="Gene3D" id="2.60.120.430">
    <property type="entry name" value="Galactose-binding lectin"/>
    <property type="match status" value="1"/>
</dbReference>